<keyword evidence="2" id="KW-0732">Signal</keyword>
<evidence type="ECO:0000259" key="3">
    <source>
        <dbReference type="Pfam" id="PF00561"/>
    </source>
</evidence>
<dbReference type="Proteomes" id="UP000222788">
    <property type="component" value="Unassembled WGS sequence"/>
</dbReference>
<dbReference type="GO" id="GO:0016787">
    <property type="term" value="F:hydrolase activity"/>
    <property type="evidence" value="ECO:0007669"/>
    <property type="project" value="UniProtKB-KW"/>
</dbReference>
<evidence type="ECO:0000256" key="1">
    <source>
        <dbReference type="ARBA" id="ARBA00022801"/>
    </source>
</evidence>
<dbReference type="PANTHER" id="PTHR43798:SF31">
    <property type="entry name" value="AB HYDROLASE SUPERFAMILY PROTEIN YCLE"/>
    <property type="match status" value="1"/>
</dbReference>
<dbReference type="STRING" id="1035309.A0A2C5XBB8"/>
<evidence type="ECO:0000313" key="5">
    <source>
        <dbReference type="Proteomes" id="UP000222788"/>
    </source>
</evidence>
<protein>
    <submittedName>
        <fullName evidence="4">Protein ABHD11</fullName>
    </submittedName>
</protein>
<keyword evidence="1" id="KW-0378">Hydrolase</keyword>
<name>A0A2C5XBB8_9PEZI</name>
<comment type="caution">
    <text evidence="4">The sequence shown here is derived from an EMBL/GenBank/DDBJ whole genome shotgun (WGS) entry which is preliminary data.</text>
</comment>
<dbReference type="EMBL" id="APWK03000001">
    <property type="protein sequence ID" value="PHH56278.1"/>
    <property type="molecule type" value="Genomic_DNA"/>
</dbReference>
<dbReference type="InterPro" id="IPR000073">
    <property type="entry name" value="AB_hydrolase_1"/>
</dbReference>
<dbReference type="InterPro" id="IPR050266">
    <property type="entry name" value="AB_hydrolase_sf"/>
</dbReference>
<proteinExistence type="predicted"/>
<dbReference type="InterPro" id="IPR029058">
    <property type="entry name" value="AB_hydrolase_fold"/>
</dbReference>
<feature type="chain" id="PRO_5013287853" evidence="2">
    <location>
        <begin position="19"/>
        <end position="291"/>
    </location>
</feature>
<evidence type="ECO:0000256" key="2">
    <source>
        <dbReference type="SAM" id="SignalP"/>
    </source>
</evidence>
<sequence length="291" mass="31845">MLGSSLLAALVSVSAVSGLAVRQDATTPKWLELPDTPALPSPISDTLYDVNGIKMWVQKYNEKAGVTPLVMDHGGLGYSAYFGSVIQKLVDAGHYIIALDRRGHGRSTFNADDVFTYVQMADDIHKVLAQLQVNKYNVVGWSDGGITTLQALIDPVTAAPIEKAFVFGASISPDQTNPDFSKTDIYDKFVKRCFQEYGVLHPDVDFSLFGKKVETMETDLPNFTSDQLASIDGSKLLIVGADHEEAVNQGVPEVIRDAIPRSTVKMLTGVSHFAPLQDPQQFTDAIVEWFY</sequence>
<dbReference type="PANTHER" id="PTHR43798">
    <property type="entry name" value="MONOACYLGLYCEROL LIPASE"/>
    <property type="match status" value="1"/>
</dbReference>
<feature type="signal peptide" evidence="2">
    <location>
        <begin position="1"/>
        <end position="18"/>
    </location>
</feature>
<reference evidence="4 5" key="2">
    <citation type="journal article" date="2013" name="IMA Fungus">
        <title>IMA Genome-F 1: Ceratocystis fimbriata: Draft nuclear genome sequence for the plant pathogen, Ceratocystis fimbriata.</title>
        <authorList>
            <person name="Wilken P.M."/>
            <person name="Steenkamp E.T."/>
            <person name="Wingfield M.J."/>
            <person name="de Beer Z.W."/>
            <person name="Wingfield B.D."/>
        </authorList>
    </citation>
    <scope>NUCLEOTIDE SEQUENCE [LARGE SCALE GENOMIC DNA]</scope>
    <source>
        <strain evidence="4 5">CBS 114723</strain>
    </source>
</reference>
<organism evidence="4 5">
    <name type="scientific">Ceratocystis fimbriata CBS 114723</name>
    <dbReference type="NCBI Taxonomy" id="1035309"/>
    <lineage>
        <taxon>Eukaryota</taxon>
        <taxon>Fungi</taxon>
        <taxon>Dikarya</taxon>
        <taxon>Ascomycota</taxon>
        <taxon>Pezizomycotina</taxon>
        <taxon>Sordariomycetes</taxon>
        <taxon>Hypocreomycetidae</taxon>
        <taxon>Microascales</taxon>
        <taxon>Ceratocystidaceae</taxon>
        <taxon>Ceratocystis</taxon>
    </lineage>
</organism>
<accession>A0A2C5XBB8</accession>
<keyword evidence="5" id="KW-1185">Reference proteome</keyword>
<dbReference type="AlphaFoldDB" id="A0A2C5XBB8"/>
<feature type="domain" description="AB hydrolase-1" evidence="3">
    <location>
        <begin position="68"/>
        <end position="169"/>
    </location>
</feature>
<dbReference type="SUPFAM" id="SSF53474">
    <property type="entry name" value="alpha/beta-Hydrolases"/>
    <property type="match status" value="1"/>
</dbReference>
<dbReference type="GO" id="GO:0016020">
    <property type="term" value="C:membrane"/>
    <property type="evidence" value="ECO:0007669"/>
    <property type="project" value="TreeGrafter"/>
</dbReference>
<dbReference type="Pfam" id="PF00561">
    <property type="entry name" value="Abhydrolase_1"/>
    <property type="match status" value="1"/>
</dbReference>
<dbReference type="Gene3D" id="3.40.50.1820">
    <property type="entry name" value="alpha/beta hydrolase"/>
    <property type="match status" value="1"/>
</dbReference>
<gene>
    <name evidence="4" type="primary">abhd11</name>
    <name evidence="4" type="ORF">CFIMG_007202RA00001</name>
</gene>
<dbReference type="OrthoDB" id="190201at2759"/>
<evidence type="ECO:0000313" key="4">
    <source>
        <dbReference type="EMBL" id="PHH56278.1"/>
    </source>
</evidence>
<reference evidence="4 5" key="1">
    <citation type="journal article" date="2013" name="Fungal Biol.">
        <title>Analysis of microsatellite markers in the genome of the plant pathogen Ceratocystis fimbriata.</title>
        <authorList>
            <person name="Simpson M.C."/>
            <person name="Wilken P.M."/>
            <person name="Coetzee M.P."/>
            <person name="Wingfield M.J."/>
            <person name="Wingfield B.D."/>
        </authorList>
    </citation>
    <scope>NUCLEOTIDE SEQUENCE [LARGE SCALE GENOMIC DNA]</scope>
    <source>
        <strain evidence="4 5">CBS 114723</strain>
    </source>
</reference>